<comment type="caution">
    <text evidence="2">The sequence shown here is derived from an EMBL/GenBank/DDBJ whole genome shotgun (WGS) entry which is preliminary data.</text>
</comment>
<dbReference type="AlphaFoldDB" id="A0A369CKU8"/>
<dbReference type="OrthoDB" id="5574285at2"/>
<keyword evidence="1" id="KW-0472">Membrane</keyword>
<keyword evidence="1" id="KW-0812">Transmembrane</keyword>
<accession>A0A369CKU8</accession>
<keyword evidence="3" id="KW-1185">Reference proteome</keyword>
<evidence type="ECO:0000256" key="1">
    <source>
        <dbReference type="SAM" id="Phobius"/>
    </source>
</evidence>
<dbReference type="Proteomes" id="UP000252707">
    <property type="component" value="Unassembled WGS sequence"/>
</dbReference>
<organism evidence="2 3">
    <name type="scientific">Thioalbus denitrificans</name>
    <dbReference type="NCBI Taxonomy" id="547122"/>
    <lineage>
        <taxon>Bacteria</taxon>
        <taxon>Pseudomonadati</taxon>
        <taxon>Pseudomonadota</taxon>
        <taxon>Gammaproteobacteria</taxon>
        <taxon>Chromatiales</taxon>
        <taxon>Ectothiorhodospiraceae</taxon>
        <taxon>Thioalbus</taxon>
    </lineage>
</organism>
<dbReference type="EMBL" id="QPJY01000001">
    <property type="protein sequence ID" value="RCX33296.1"/>
    <property type="molecule type" value="Genomic_DNA"/>
</dbReference>
<name>A0A369CKU8_9GAMM</name>
<feature type="transmembrane region" description="Helical" evidence="1">
    <location>
        <begin position="18"/>
        <end position="38"/>
    </location>
</feature>
<sequence length="63" mass="6609">MEQKQVQTIPNKTARSDLASLMLGAGFAFASLIIIPALSQRLGMGASLTSAMRVALMRASSKA</sequence>
<dbReference type="RefSeq" id="WP_114278153.1">
    <property type="nucleotide sequence ID" value="NZ_QPJY01000001.1"/>
</dbReference>
<evidence type="ECO:0000313" key="3">
    <source>
        <dbReference type="Proteomes" id="UP000252707"/>
    </source>
</evidence>
<gene>
    <name evidence="2" type="ORF">DFQ59_101597</name>
</gene>
<evidence type="ECO:0000313" key="2">
    <source>
        <dbReference type="EMBL" id="RCX33296.1"/>
    </source>
</evidence>
<proteinExistence type="predicted"/>
<keyword evidence="1" id="KW-1133">Transmembrane helix</keyword>
<protein>
    <submittedName>
        <fullName evidence="2">Uncharacterized protein</fullName>
    </submittedName>
</protein>
<reference evidence="2 3" key="1">
    <citation type="submission" date="2018-07" db="EMBL/GenBank/DDBJ databases">
        <title>Genomic Encyclopedia of Type Strains, Phase IV (KMG-IV): sequencing the most valuable type-strain genomes for metagenomic binning, comparative biology and taxonomic classification.</title>
        <authorList>
            <person name="Goeker M."/>
        </authorList>
    </citation>
    <scope>NUCLEOTIDE SEQUENCE [LARGE SCALE GENOMIC DNA]</scope>
    <source>
        <strain evidence="2 3">DSM 26407</strain>
    </source>
</reference>